<evidence type="ECO:0000313" key="1">
    <source>
        <dbReference type="EMBL" id="RKT00860.1"/>
    </source>
</evidence>
<name>A0A495SN44_9FLAO</name>
<accession>A0A495SN44</accession>
<comment type="caution">
    <text evidence="1">The sequence shown here is derived from an EMBL/GenBank/DDBJ whole genome shotgun (WGS) entry which is preliminary data.</text>
</comment>
<sequence>MKPIVLLLLMFGTWNLHFAQEKKILNILNRELEKEIKNQFKSRLFNGDTISIIKEFSIDNEKKLAFEIKIQSPYVTGTQFIRQEVPLDKLRKIGKDIQIILEAEENSVVTTVINSEADPKEQITKGNLFYLYMSSEKNNEELGEALQNAFKKAGHSLTKEYWAD</sequence>
<dbReference type="OrthoDB" id="1364336at2"/>
<gene>
    <name evidence="1" type="ORF">BCF58_0061</name>
</gene>
<organism evidence="1 2">
    <name type="scientific">Chryseobacterium defluvii</name>
    <dbReference type="NCBI Taxonomy" id="160396"/>
    <lineage>
        <taxon>Bacteria</taxon>
        <taxon>Pseudomonadati</taxon>
        <taxon>Bacteroidota</taxon>
        <taxon>Flavobacteriia</taxon>
        <taxon>Flavobacteriales</taxon>
        <taxon>Weeksellaceae</taxon>
        <taxon>Chryseobacterium group</taxon>
        <taxon>Chryseobacterium</taxon>
    </lineage>
</organism>
<reference evidence="1 2" key="1">
    <citation type="submission" date="2018-10" db="EMBL/GenBank/DDBJ databases">
        <title>Genomic Encyclopedia of Archaeal and Bacterial Type Strains, Phase II (KMG-II): from individual species to whole genera.</title>
        <authorList>
            <person name="Goeker M."/>
        </authorList>
    </citation>
    <scope>NUCLEOTIDE SEQUENCE [LARGE SCALE GENOMIC DNA]</scope>
    <source>
        <strain evidence="1 2">DSM 14219</strain>
    </source>
</reference>
<protein>
    <submittedName>
        <fullName evidence="1">Uncharacterized protein</fullName>
    </submittedName>
</protein>
<dbReference type="AlphaFoldDB" id="A0A495SN44"/>
<keyword evidence="2" id="KW-1185">Reference proteome</keyword>
<dbReference type="RefSeq" id="WP_121459821.1">
    <property type="nucleotide sequence ID" value="NZ_RBXB01000001.1"/>
</dbReference>
<dbReference type="Proteomes" id="UP000272428">
    <property type="component" value="Unassembled WGS sequence"/>
</dbReference>
<proteinExistence type="predicted"/>
<dbReference type="EMBL" id="RBXB01000001">
    <property type="protein sequence ID" value="RKT00860.1"/>
    <property type="molecule type" value="Genomic_DNA"/>
</dbReference>
<evidence type="ECO:0000313" key="2">
    <source>
        <dbReference type="Proteomes" id="UP000272428"/>
    </source>
</evidence>